<gene>
    <name evidence="1" type="ORF">EDC14_101193</name>
</gene>
<keyword evidence="2" id="KW-1185">Reference proteome</keyword>
<dbReference type="InterPro" id="IPR050793">
    <property type="entry name" value="CMP-NeuNAc_synthase"/>
</dbReference>
<dbReference type="GO" id="GO:0008781">
    <property type="term" value="F:N-acylneuraminate cytidylyltransferase activity"/>
    <property type="evidence" value="ECO:0007669"/>
    <property type="project" value="TreeGrafter"/>
</dbReference>
<dbReference type="AlphaFoldDB" id="A0A4R1RTV4"/>
<dbReference type="EMBL" id="SLUN01000011">
    <property type="protein sequence ID" value="TCL69971.1"/>
    <property type="molecule type" value="Genomic_DNA"/>
</dbReference>
<evidence type="ECO:0000313" key="2">
    <source>
        <dbReference type="Proteomes" id="UP000295008"/>
    </source>
</evidence>
<proteinExistence type="predicted"/>
<dbReference type="PANTHER" id="PTHR21485:SF6">
    <property type="entry name" value="N-ACYLNEURAMINATE CYTIDYLYLTRANSFERASE-RELATED"/>
    <property type="match status" value="1"/>
</dbReference>
<evidence type="ECO:0000313" key="1">
    <source>
        <dbReference type="EMBL" id="TCL69971.1"/>
    </source>
</evidence>
<dbReference type="PANTHER" id="PTHR21485">
    <property type="entry name" value="HAD SUPERFAMILY MEMBERS CMAS AND KDSC"/>
    <property type="match status" value="1"/>
</dbReference>
<dbReference type="OrthoDB" id="9805604at2"/>
<dbReference type="CDD" id="cd02513">
    <property type="entry name" value="CMP-NeuAc_Synthase"/>
    <property type="match status" value="1"/>
</dbReference>
<dbReference type="Pfam" id="PF02348">
    <property type="entry name" value="CTP_transf_3"/>
    <property type="match status" value="1"/>
</dbReference>
<dbReference type="Gene3D" id="3.90.550.10">
    <property type="entry name" value="Spore Coat Polysaccharide Biosynthesis Protein SpsA, Chain A"/>
    <property type="match status" value="1"/>
</dbReference>
<comment type="caution">
    <text evidence="1">The sequence shown here is derived from an EMBL/GenBank/DDBJ whole genome shotgun (WGS) entry which is preliminary data.</text>
</comment>
<protein>
    <submittedName>
        <fullName evidence="1">N-acylneuraminate cytidylyltransferase</fullName>
    </submittedName>
</protein>
<name>A0A4R1RTV4_HYDET</name>
<keyword evidence="1" id="KW-0548">Nucleotidyltransferase</keyword>
<dbReference type="InterPro" id="IPR029044">
    <property type="entry name" value="Nucleotide-diphossugar_trans"/>
</dbReference>
<reference evidence="1 2" key="1">
    <citation type="submission" date="2019-03" db="EMBL/GenBank/DDBJ databases">
        <title>Genomic Encyclopedia of Type Strains, Phase IV (KMG-IV): sequencing the most valuable type-strain genomes for metagenomic binning, comparative biology and taxonomic classification.</title>
        <authorList>
            <person name="Goeker M."/>
        </authorList>
    </citation>
    <scope>NUCLEOTIDE SEQUENCE [LARGE SCALE GENOMIC DNA]</scope>
    <source>
        <strain evidence="1 2">LX-B</strain>
    </source>
</reference>
<dbReference type="Proteomes" id="UP000295008">
    <property type="component" value="Unassembled WGS sequence"/>
</dbReference>
<dbReference type="RefSeq" id="WP_132014295.1">
    <property type="nucleotide sequence ID" value="NZ_SLUN01000011.1"/>
</dbReference>
<dbReference type="SUPFAM" id="SSF53448">
    <property type="entry name" value="Nucleotide-diphospho-sugar transferases"/>
    <property type="match status" value="1"/>
</dbReference>
<dbReference type="InterPro" id="IPR003329">
    <property type="entry name" value="Cytidylyl_trans"/>
</dbReference>
<organism evidence="1 2">
    <name type="scientific">Hydrogenispora ethanolica</name>
    <dbReference type="NCBI Taxonomy" id="1082276"/>
    <lineage>
        <taxon>Bacteria</taxon>
        <taxon>Bacillati</taxon>
        <taxon>Bacillota</taxon>
        <taxon>Hydrogenispora</taxon>
    </lineage>
</organism>
<accession>A0A4R1RTV4</accession>
<keyword evidence="1" id="KW-0808">Transferase</keyword>
<sequence>MNILAIIPARGGSKGVPGKNIRLLGGYPLIAFSIAAAKLANDITRVVVSTDSAEIAAIAQSYGAETPFLRPAELARDQSADLEFMRHALEWFQKHEAKIPDYLVHLRPTTPLREPQVIEAAINRLLNHPEASSLRSAHLAPESPWKWFRLDELGYFRSFGGNIDNEVLNNPRQAFSDAYIPDGYVDVVIPALILSSGRLHGEKMLAFVSPNCTEVDTVSDFELLQYQLEKNGSVLWDYLKENYPKRGFV</sequence>